<evidence type="ECO:0000256" key="1">
    <source>
        <dbReference type="ARBA" id="ARBA00022475"/>
    </source>
</evidence>
<dbReference type="SMART" id="SM00842">
    <property type="entry name" value="FtsA"/>
    <property type="match status" value="1"/>
</dbReference>
<keyword evidence="2 6" id="KW-0132">Cell division</keyword>
<organism evidence="6 7">
    <name type="scientific">Candidatus Tagabacteria bacterium RIFCSPLOWO2_01_FULL_39_11</name>
    <dbReference type="NCBI Taxonomy" id="1802295"/>
    <lineage>
        <taxon>Bacteria</taxon>
        <taxon>Candidatus Tagaibacteriota</taxon>
    </lineage>
</organism>
<proteinExistence type="predicted"/>
<feature type="domain" description="SHS2" evidence="5">
    <location>
        <begin position="1"/>
        <end position="165"/>
    </location>
</feature>
<dbReference type="NCBIfam" id="TIGR01174">
    <property type="entry name" value="ftsA"/>
    <property type="match status" value="1"/>
</dbReference>
<name>A0A1G2LR37_9BACT</name>
<dbReference type="CDD" id="cd24048">
    <property type="entry name" value="ASKHA_NBD_FtsA"/>
    <property type="match status" value="1"/>
</dbReference>
<evidence type="ECO:0000256" key="2">
    <source>
        <dbReference type="ARBA" id="ARBA00022618"/>
    </source>
</evidence>
<gene>
    <name evidence="6" type="ORF">A2909_02795</name>
</gene>
<dbReference type="InterPro" id="IPR043129">
    <property type="entry name" value="ATPase_NBD"/>
</dbReference>
<dbReference type="GO" id="GO:0009898">
    <property type="term" value="C:cytoplasmic side of plasma membrane"/>
    <property type="evidence" value="ECO:0007669"/>
    <property type="project" value="TreeGrafter"/>
</dbReference>
<dbReference type="GO" id="GO:0051301">
    <property type="term" value="P:cell division"/>
    <property type="evidence" value="ECO:0007669"/>
    <property type="project" value="UniProtKB-KW"/>
</dbReference>
<dbReference type="Gene3D" id="3.30.420.40">
    <property type="match status" value="2"/>
</dbReference>
<dbReference type="InterPro" id="IPR050696">
    <property type="entry name" value="FtsA/MreB"/>
</dbReference>
<protein>
    <submittedName>
        <fullName evidence="6">Cell division protein FtsA</fullName>
    </submittedName>
</protein>
<dbReference type="PANTHER" id="PTHR32432">
    <property type="entry name" value="CELL DIVISION PROTEIN FTSA-RELATED"/>
    <property type="match status" value="1"/>
</dbReference>
<dbReference type="GO" id="GO:0032153">
    <property type="term" value="C:cell division site"/>
    <property type="evidence" value="ECO:0007669"/>
    <property type="project" value="TreeGrafter"/>
</dbReference>
<dbReference type="AlphaFoldDB" id="A0A1G2LR37"/>
<keyword evidence="4" id="KW-0131">Cell cycle</keyword>
<keyword evidence="1" id="KW-1003">Cell membrane</keyword>
<dbReference type="PANTHER" id="PTHR32432:SF4">
    <property type="entry name" value="CELL DIVISION PROTEIN FTSA"/>
    <property type="match status" value="1"/>
</dbReference>
<dbReference type="Pfam" id="PF02491">
    <property type="entry name" value="SHS2_FTSA"/>
    <property type="match status" value="1"/>
</dbReference>
<dbReference type="InterPro" id="IPR003494">
    <property type="entry name" value="SHS2_FtsA"/>
</dbReference>
<dbReference type="SUPFAM" id="SSF53067">
    <property type="entry name" value="Actin-like ATPase domain"/>
    <property type="match status" value="2"/>
</dbReference>
<sequence length="352" mass="37999">MLALVSSPSNGLRKGNINDLKSASKSVSLAIKDAERASKIPIKRAYLGIGGTTLNSIFSKGLIAVSRADGEITDYDVKRVIHQSEVNIPKISNRSIIHTIPLQFSIDKDISIKDPVGMKGNKLEVDTIFIVCLTQHLNNLIKSVESNGVKVEDIIASPLANARAILGRRQKEVGSLILDLGAETTSVIVFEEDIPISVAVFPIGSDHITNDIALCLQISLDDAEELKRSYGIESATTRKISHIVEARLNDVLDLVGGHLKKINKNEMLPAGAVLAGEGSMISNLADFIKSDLKIPAEAGTCGFLKEEINGKWSCAVGLALLGLDENPQINLGFAMANRTKNFVVKWLKNFLP</sequence>
<dbReference type="InterPro" id="IPR020823">
    <property type="entry name" value="Cell_div_FtsA"/>
</dbReference>
<evidence type="ECO:0000256" key="3">
    <source>
        <dbReference type="ARBA" id="ARBA00023136"/>
    </source>
</evidence>
<evidence type="ECO:0000256" key="4">
    <source>
        <dbReference type="ARBA" id="ARBA00023306"/>
    </source>
</evidence>
<keyword evidence="3" id="KW-0472">Membrane</keyword>
<dbReference type="Pfam" id="PF14450">
    <property type="entry name" value="FtsA"/>
    <property type="match status" value="1"/>
</dbReference>
<dbReference type="Proteomes" id="UP000178302">
    <property type="component" value="Unassembled WGS sequence"/>
</dbReference>
<reference evidence="6 7" key="1">
    <citation type="journal article" date="2016" name="Nat. Commun.">
        <title>Thousands of microbial genomes shed light on interconnected biogeochemical processes in an aquifer system.</title>
        <authorList>
            <person name="Anantharaman K."/>
            <person name="Brown C.T."/>
            <person name="Hug L.A."/>
            <person name="Sharon I."/>
            <person name="Castelle C.J."/>
            <person name="Probst A.J."/>
            <person name="Thomas B.C."/>
            <person name="Singh A."/>
            <person name="Wilkins M.J."/>
            <person name="Karaoz U."/>
            <person name="Brodie E.L."/>
            <person name="Williams K.H."/>
            <person name="Hubbard S.S."/>
            <person name="Banfield J.F."/>
        </authorList>
    </citation>
    <scope>NUCLEOTIDE SEQUENCE [LARGE SCALE GENOMIC DNA]</scope>
</reference>
<dbReference type="EMBL" id="MHQZ01000017">
    <property type="protein sequence ID" value="OHA14100.1"/>
    <property type="molecule type" value="Genomic_DNA"/>
</dbReference>
<evidence type="ECO:0000313" key="6">
    <source>
        <dbReference type="EMBL" id="OHA14100.1"/>
    </source>
</evidence>
<comment type="caution">
    <text evidence="6">The sequence shown here is derived from an EMBL/GenBank/DDBJ whole genome shotgun (WGS) entry which is preliminary data.</text>
</comment>
<evidence type="ECO:0000259" key="5">
    <source>
        <dbReference type="SMART" id="SM00842"/>
    </source>
</evidence>
<evidence type="ECO:0000313" key="7">
    <source>
        <dbReference type="Proteomes" id="UP000178302"/>
    </source>
</evidence>
<dbReference type="Gene3D" id="3.30.1490.110">
    <property type="match status" value="1"/>
</dbReference>
<accession>A0A1G2LR37</accession>